<evidence type="ECO:0000259" key="1">
    <source>
        <dbReference type="Pfam" id="PF03372"/>
    </source>
</evidence>
<reference evidence="2 3" key="2">
    <citation type="submission" date="2017-10" db="EMBL/GenBank/DDBJ databases">
        <authorList>
            <person name="Banno H."/>
            <person name="Chua N.-H."/>
        </authorList>
    </citation>
    <scope>NUCLEOTIDE SEQUENCE [LARGE SCALE GENOMIC DNA]</scope>
    <source>
        <strain evidence="2 3">JK626</strain>
    </source>
</reference>
<name>A0A2G3DVR8_9FIRM</name>
<dbReference type="GO" id="GO:0016020">
    <property type="term" value="C:membrane"/>
    <property type="evidence" value="ECO:0007669"/>
    <property type="project" value="GOC"/>
</dbReference>
<dbReference type="PANTHER" id="PTHR14859">
    <property type="entry name" value="CALCOFLUOR WHITE HYPERSENSITIVE PROTEIN PRECURSOR"/>
    <property type="match status" value="1"/>
</dbReference>
<evidence type="ECO:0000313" key="2">
    <source>
        <dbReference type="EMBL" id="PHU35128.1"/>
    </source>
</evidence>
<dbReference type="InterPro" id="IPR051916">
    <property type="entry name" value="GPI-anchor_lipid_remodeler"/>
</dbReference>
<dbReference type="InterPro" id="IPR005135">
    <property type="entry name" value="Endo/exonuclease/phosphatase"/>
</dbReference>
<evidence type="ECO:0000313" key="3">
    <source>
        <dbReference type="Proteomes" id="UP000225889"/>
    </source>
</evidence>
<dbReference type="SUPFAM" id="SSF56219">
    <property type="entry name" value="DNase I-like"/>
    <property type="match status" value="1"/>
</dbReference>
<dbReference type="GO" id="GO:0003824">
    <property type="term" value="F:catalytic activity"/>
    <property type="evidence" value="ECO:0007669"/>
    <property type="project" value="InterPro"/>
</dbReference>
<comment type="caution">
    <text evidence="2">The sequence shown here is derived from an EMBL/GenBank/DDBJ whole genome shotgun (WGS) entry which is preliminary data.</text>
</comment>
<dbReference type="InterPro" id="IPR036691">
    <property type="entry name" value="Endo/exonu/phosph_ase_sf"/>
</dbReference>
<protein>
    <submittedName>
        <fullName evidence="2">Nuclease</fullName>
    </submittedName>
</protein>
<accession>A0A2G3DVR8</accession>
<dbReference type="EMBL" id="PDYF01000011">
    <property type="protein sequence ID" value="PHU35128.1"/>
    <property type="molecule type" value="Genomic_DNA"/>
</dbReference>
<sequence>MMKKTIKSLLILLLSLILIVLGYFAYLFIAYHRIDDNLSLDISNSGNPTDKINVGQTYRISSANVGFGAYSDDFSFFMDGGTESWAFSKEAVNNNITNEAKLCQSLEPDFYLFQEVDIDSTRSYHVDEAALLTQVISENVKDTSCTFAVNYDSPFLMYPLTQPHGKSKSGLLTVSSVTINDSVRRQLPIETGFSKFLDLDRCYAKNYIDVDNGKQLVLFNVHLSAYTTDPSTAVNQIKMLTEDMQAEYDAGNYVIVGGDMNKDLLGDSSEYFGGDKESHPWAKTFPTELLPDSFEIVGPIDENNPAPSCRNADAPYTENTFVLTVDGFIISSNVELVDANVLNAEFKYSDHNPVYMDFILK</sequence>
<gene>
    <name evidence="2" type="ORF">CSX01_07285</name>
</gene>
<dbReference type="PANTHER" id="PTHR14859:SF1">
    <property type="entry name" value="PGAP2-INTERACTING PROTEIN"/>
    <property type="match status" value="1"/>
</dbReference>
<feature type="domain" description="Endonuclease/exonuclease/phosphatase" evidence="1">
    <location>
        <begin position="63"/>
        <end position="351"/>
    </location>
</feature>
<dbReference type="Pfam" id="PF03372">
    <property type="entry name" value="Exo_endo_phos"/>
    <property type="match status" value="1"/>
</dbReference>
<dbReference type="Proteomes" id="UP000225889">
    <property type="component" value="Unassembled WGS sequence"/>
</dbReference>
<reference evidence="2 3" key="1">
    <citation type="submission" date="2017-10" db="EMBL/GenBank/DDBJ databases">
        <title>Resolving the taxonomy of Roseburia spp., Eubacterium rectale and Agathobacter spp. through phylogenomic analysis.</title>
        <authorList>
            <person name="Sheridan P.O."/>
            <person name="Walker A.W."/>
            <person name="Duncan S.H."/>
            <person name="Scott K.P."/>
            <person name="Toole P.W.O."/>
            <person name="Luis P."/>
            <person name="Flint H.J."/>
        </authorList>
    </citation>
    <scope>NUCLEOTIDE SEQUENCE [LARGE SCALE GENOMIC DNA]</scope>
    <source>
        <strain evidence="2 3">JK626</strain>
    </source>
</reference>
<proteinExistence type="predicted"/>
<organism evidence="2 3">
    <name type="scientific">Pseudobutyrivibrio ruminis</name>
    <dbReference type="NCBI Taxonomy" id="46206"/>
    <lineage>
        <taxon>Bacteria</taxon>
        <taxon>Bacillati</taxon>
        <taxon>Bacillota</taxon>
        <taxon>Clostridia</taxon>
        <taxon>Lachnospirales</taxon>
        <taxon>Lachnospiraceae</taxon>
        <taxon>Pseudobutyrivibrio</taxon>
    </lineage>
</organism>
<dbReference type="AlphaFoldDB" id="A0A2G3DVR8"/>
<dbReference type="Gene3D" id="3.60.10.10">
    <property type="entry name" value="Endonuclease/exonuclease/phosphatase"/>
    <property type="match status" value="1"/>
</dbReference>
<dbReference type="GO" id="GO:0006506">
    <property type="term" value="P:GPI anchor biosynthetic process"/>
    <property type="evidence" value="ECO:0007669"/>
    <property type="project" value="TreeGrafter"/>
</dbReference>